<reference evidence="5 6" key="1">
    <citation type="submission" date="2019-02" db="EMBL/GenBank/DDBJ databases">
        <title>Deep-cultivation of Planctomycetes and their phenomic and genomic characterization uncovers novel biology.</title>
        <authorList>
            <person name="Wiegand S."/>
            <person name="Jogler M."/>
            <person name="Boedeker C."/>
            <person name="Pinto D."/>
            <person name="Vollmers J."/>
            <person name="Rivas-Marin E."/>
            <person name="Kohn T."/>
            <person name="Peeters S.H."/>
            <person name="Heuer A."/>
            <person name="Rast P."/>
            <person name="Oberbeckmann S."/>
            <person name="Bunk B."/>
            <person name="Jeske O."/>
            <person name="Meyerdierks A."/>
            <person name="Storesund J.E."/>
            <person name="Kallscheuer N."/>
            <person name="Luecker S."/>
            <person name="Lage O.M."/>
            <person name="Pohl T."/>
            <person name="Merkel B.J."/>
            <person name="Hornburger P."/>
            <person name="Mueller R.-W."/>
            <person name="Bruemmer F."/>
            <person name="Labrenz M."/>
            <person name="Spormann A.M."/>
            <person name="Op Den Camp H."/>
            <person name="Overmann J."/>
            <person name="Amann R."/>
            <person name="Jetten M.S.M."/>
            <person name="Mascher T."/>
            <person name="Medema M.H."/>
            <person name="Devos D.P."/>
            <person name="Kaster A.-K."/>
            <person name="Ovreas L."/>
            <person name="Rohde M."/>
            <person name="Galperin M.Y."/>
            <person name="Jogler C."/>
        </authorList>
    </citation>
    <scope>NUCLEOTIDE SEQUENCE [LARGE SCALE GENOMIC DNA]</scope>
    <source>
        <strain evidence="5 6">Pla52o</strain>
    </source>
</reference>
<feature type="region of interest" description="Disordered" evidence="2">
    <location>
        <begin position="446"/>
        <end position="468"/>
    </location>
</feature>
<dbReference type="Pfam" id="PF00795">
    <property type="entry name" value="CN_hydrolase"/>
    <property type="match status" value="1"/>
</dbReference>
<dbReference type="AlphaFoldDB" id="A0A5C6CL04"/>
<dbReference type="CDD" id="cd07197">
    <property type="entry name" value="nitrilase"/>
    <property type="match status" value="1"/>
</dbReference>
<keyword evidence="3" id="KW-0732">Signal</keyword>
<feature type="chain" id="PRO_5022828017" evidence="3">
    <location>
        <begin position="21"/>
        <end position="468"/>
    </location>
</feature>
<dbReference type="InterPro" id="IPR003010">
    <property type="entry name" value="C-N_Hydrolase"/>
</dbReference>
<dbReference type="Gene3D" id="3.60.110.10">
    <property type="entry name" value="Carbon-nitrogen hydrolase"/>
    <property type="match status" value="1"/>
</dbReference>
<evidence type="ECO:0000259" key="4">
    <source>
        <dbReference type="PROSITE" id="PS50263"/>
    </source>
</evidence>
<evidence type="ECO:0000313" key="6">
    <source>
        <dbReference type="Proteomes" id="UP000316304"/>
    </source>
</evidence>
<comment type="caution">
    <text evidence="5">The sequence shown here is derived from an EMBL/GenBank/DDBJ whole genome shotgun (WGS) entry which is preliminary data.</text>
</comment>
<feature type="region of interest" description="Disordered" evidence="2">
    <location>
        <begin position="28"/>
        <end position="59"/>
    </location>
</feature>
<feature type="compositionally biased region" description="Basic and acidic residues" evidence="2">
    <location>
        <begin position="446"/>
        <end position="460"/>
    </location>
</feature>
<dbReference type="Gene3D" id="2.60.120.260">
    <property type="entry name" value="Galactose-binding domain-like"/>
    <property type="match status" value="1"/>
</dbReference>
<name>A0A5C6CL04_9BACT</name>
<dbReference type="Proteomes" id="UP000316304">
    <property type="component" value="Unassembled WGS sequence"/>
</dbReference>
<feature type="compositionally biased region" description="Polar residues" evidence="2">
    <location>
        <begin position="28"/>
        <end position="37"/>
    </location>
</feature>
<keyword evidence="6" id="KW-1185">Reference proteome</keyword>
<dbReference type="PANTHER" id="PTHR43674:SF16">
    <property type="entry name" value="CARBON-NITROGEN FAMILY, PUTATIVE (AFU_ORTHOLOGUE AFUA_5G02350)-RELATED"/>
    <property type="match status" value="1"/>
</dbReference>
<feature type="signal peptide" evidence="3">
    <location>
        <begin position="1"/>
        <end position="20"/>
    </location>
</feature>
<dbReference type="OrthoDB" id="2826359at2"/>
<dbReference type="GO" id="GO:0016811">
    <property type="term" value="F:hydrolase activity, acting on carbon-nitrogen (but not peptide) bonds, in linear amides"/>
    <property type="evidence" value="ECO:0007669"/>
    <property type="project" value="TreeGrafter"/>
</dbReference>
<dbReference type="PROSITE" id="PS50263">
    <property type="entry name" value="CN_HYDROLASE"/>
    <property type="match status" value="1"/>
</dbReference>
<gene>
    <name evidence="5" type="primary">ramA_2</name>
    <name evidence="5" type="ORF">Pla52o_21630</name>
</gene>
<dbReference type="PANTHER" id="PTHR43674">
    <property type="entry name" value="NITRILASE C965.09-RELATED"/>
    <property type="match status" value="1"/>
</dbReference>
<dbReference type="InterPro" id="IPR050345">
    <property type="entry name" value="Aliph_Amidase/BUP"/>
</dbReference>
<proteinExistence type="predicted"/>
<feature type="domain" description="CN hydrolase" evidence="4">
    <location>
        <begin position="199"/>
        <end position="425"/>
    </location>
</feature>
<dbReference type="InterPro" id="IPR036526">
    <property type="entry name" value="C-N_Hydrolase_sf"/>
</dbReference>
<evidence type="ECO:0000256" key="2">
    <source>
        <dbReference type="SAM" id="MobiDB-lite"/>
    </source>
</evidence>
<dbReference type="EC" id="3.5.1.100" evidence="5"/>
<evidence type="ECO:0000256" key="1">
    <source>
        <dbReference type="ARBA" id="ARBA00022801"/>
    </source>
</evidence>
<dbReference type="RefSeq" id="WP_146594459.1">
    <property type="nucleotide sequence ID" value="NZ_SJPT01000003.1"/>
</dbReference>
<evidence type="ECO:0000256" key="3">
    <source>
        <dbReference type="SAM" id="SignalP"/>
    </source>
</evidence>
<evidence type="ECO:0000313" key="5">
    <source>
        <dbReference type="EMBL" id="TWU24237.1"/>
    </source>
</evidence>
<sequence length="468" mass="51297" precursor="true">MRTNIVSVLAVLATAFIAQADPGAVTPTTAEAWTSVSPREEIRPEFASTDQGGRSGKGELTIAADDRNGLIGYWETKIKVQGGQHYHFSAWRQTEGIDVVRRSGVASLTWLNKNGGRATRDQVTLVPYRPGLKPRSEPEYPAEGETVDDWTLLAGTYRAPSSATEVVIGLHFRWGPPHSRIAWSDVRFEPAAAAEPRIVRLATIHYCPADGTTAKEKREQFEPLIAEAAQQNADLVVLPETLTGYQSGRTSAEVAESMPGPTSDYFAALAKKYDLYIAAGLHEREGHLIYNVAVLLGPEGEMVGKYRKVSLTRNEIGSGVMPGDEYPVFETRFGKVGMMVCYDGFFPEVARELSNRGAEVIAWPVWGCNPLLGAARACENHTYVISSTYTDVASNWMISAIYGRDGQPLAQATQWGSVAVAEVDLNQPLYWSSLGDFKAEIPRHRPWLPHEREQGKRAEAGESQTGAE</sequence>
<dbReference type="SUPFAM" id="SSF56317">
    <property type="entry name" value="Carbon-nitrogen hydrolase"/>
    <property type="match status" value="1"/>
</dbReference>
<keyword evidence="1 5" id="KW-0378">Hydrolase</keyword>
<protein>
    <submittedName>
        <fullName evidence="5">(R)-stereoselective amidase</fullName>
        <ecNumber evidence="5">3.5.1.100</ecNumber>
    </submittedName>
</protein>
<accession>A0A5C6CL04</accession>
<organism evidence="5 6">
    <name type="scientific">Novipirellula galeiformis</name>
    <dbReference type="NCBI Taxonomy" id="2528004"/>
    <lineage>
        <taxon>Bacteria</taxon>
        <taxon>Pseudomonadati</taxon>
        <taxon>Planctomycetota</taxon>
        <taxon>Planctomycetia</taxon>
        <taxon>Pirellulales</taxon>
        <taxon>Pirellulaceae</taxon>
        <taxon>Novipirellula</taxon>
    </lineage>
</organism>
<dbReference type="EMBL" id="SJPT01000003">
    <property type="protein sequence ID" value="TWU24237.1"/>
    <property type="molecule type" value="Genomic_DNA"/>
</dbReference>